<dbReference type="EMBL" id="JAAGNZ010000001">
    <property type="protein sequence ID" value="NEU67774.1"/>
    <property type="molecule type" value="Genomic_DNA"/>
</dbReference>
<proteinExistence type="predicted"/>
<dbReference type="Proteomes" id="UP000477386">
    <property type="component" value="Unassembled WGS sequence"/>
</dbReference>
<organism evidence="1 2">
    <name type="scientific">Spirosoma agri</name>
    <dbReference type="NCBI Taxonomy" id="1987381"/>
    <lineage>
        <taxon>Bacteria</taxon>
        <taxon>Pseudomonadati</taxon>
        <taxon>Bacteroidota</taxon>
        <taxon>Cytophagia</taxon>
        <taxon>Cytophagales</taxon>
        <taxon>Cytophagaceae</taxon>
        <taxon>Spirosoma</taxon>
    </lineage>
</organism>
<evidence type="ECO:0000313" key="1">
    <source>
        <dbReference type="EMBL" id="NEU67774.1"/>
    </source>
</evidence>
<comment type="caution">
    <text evidence="1">The sequence shown here is derived from an EMBL/GenBank/DDBJ whole genome shotgun (WGS) entry which is preliminary data.</text>
</comment>
<dbReference type="InterPro" id="IPR014054">
    <property type="entry name" value="Phage_regulatory_Rha"/>
</dbReference>
<evidence type="ECO:0000313" key="2">
    <source>
        <dbReference type="Proteomes" id="UP000477386"/>
    </source>
</evidence>
<accession>A0A6M0IHW2</accession>
<protein>
    <submittedName>
        <fullName evidence="1">Rha family transcriptional regulator</fullName>
    </submittedName>
</protein>
<dbReference type="RefSeq" id="WP_164038399.1">
    <property type="nucleotide sequence ID" value="NZ_JAAGNZ010000001.1"/>
</dbReference>
<dbReference type="Pfam" id="PF09669">
    <property type="entry name" value="Phage_pRha"/>
    <property type="match status" value="1"/>
</dbReference>
<name>A0A6M0IHW2_9BACT</name>
<reference evidence="1 2" key="1">
    <citation type="submission" date="2020-02" db="EMBL/GenBank/DDBJ databases">
        <title>Draft genome sequence of two Spirosoma agri KCTC 52727 and Spirosoma terrae KCTC 52035.</title>
        <authorList>
            <person name="Rojas J."/>
            <person name="Ambika Manirajan B."/>
            <person name="Ratering S."/>
            <person name="Suarez C."/>
            <person name="Schnell S."/>
        </authorList>
    </citation>
    <scope>NUCLEOTIDE SEQUENCE [LARGE SCALE GENOMIC DNA]</scope>
    <source>
        <strain evidence="1 2">KCTC 52727</strain>
    </source>
</reference>
<keyword evidence="2" id="KW-1185">Reference proteome</keyword>
<sequence>MNSQTGENLLSIKNDGDQLRVCSMDFAEGLGIQHKNLLESIRTHQNVIESEFGLIAFETRKTETLSSKGRPESLAYLTEDQALFIGTLSRNSKRVVQFKSILVKSFAEARKEQKAKQATTTPALLSVEQVILQQAHTLLEQGNLIAQLRADVDALQAKGRSKVNPHLKATPELKFPAKPASLTPLRQRISRHINEYCDHYNASQSQAYSYLYKRLYDVYGINVYKLPRASKESILDAIERHAHLDRLYSLITAELTYSEN</sequence>
<gene>
    <name evidence="1" type="ORF">GK091_12865</name>
</gene>
<dbReference type="AlphaFoldDB" id="A0A6M0IHW2"/>